<evidence type="ECO:0000313" key="5">
    <source>
        <dbReference type="Proteomes" id="UP001058003"/>
    </source>
</evidence>
<accession>A0A9Q9IC44</accession>
<evidence type="ECO:0000259" key="3">
    <source>
        <dbReference type="PROSITE" id="PS50075"/>
    </source>
</evidence>
<name>A0A9Q9IC44_9ACTN</name>
<sequence>MQLTEKITTFVAERTAAPVAADTPFTDLDLDSLVLLELATQLKRDHGVNLTEDDLLVAGTPERVAALVGDRAPV</sequence>
<dbReference type="InterPro" id="IPR020806">
    <property type="entry name" value="PKS_PP-bd"/>
</dbReference>
<dbReference type="SUPFAM" id="SSF47336">
    <property type="entry name" value="ACP-like"/>
    <property type="match status" value="1"/>
</dbReference>
<dbReference type="InterPro" id="IPR036736">
    <property type="entry name" value="ACP-like_sf"/>
</dbReference>
<keyword evidence="1" id="KW-0596">Phosphopantetheine</keyword>
<evidence type="ECO:0000256" key="1">
    <source>
        <dbReference type="ARBA" id="ARBA00022450"/>
    </source>
</evidence>
<keyword evidence="5" id="KW-1185">Reference proteome</keyword>
<dbReference type="KEGG" id="daur:Daura_28300"/>
<gene>
    <name evidence="4" type="ORF">Daura_28300</name>
</gene>
<dbReference type="Proteomes" id="UP001058003">
    <property type="component" value="Chromosome"/>
</dbReference>
<dbReference type="PROSITE" id="PS50075">
    <property type="entry name" value="CARRIER"/>
    <property type="match status" value="1"/>
</dbReference>
<reference evidence="4" key="1">
    <citation type="submission" date="2021-04" db="EMBL/GenBank/DDBJ databases">
        <title>Dactylosporangium aurantiacum NRRL B-8018 full assembly.</title>
        <authorList>
            <person name="Hartkoorn R.C."/>
            <person name="Beaudoing E."/>
            <person name="Hot D."/>
        </authorList>
    </citation>
    <scope>NUCLEOTIDE SEQUENCE</scope>
    <source>
        <strain evidence="4">NRRL B-8018</strain>
    </source>
</reference>
<dbReference type="InterPro" id="IPR009081">
    <property type="entry name" value="PP-bd_ACP"/>
</dbReference>
<protein>
    <recommendedName>
        <fullName evidence="3">Carrier domain-containing protein</fullName>
    </recommendedName>
</protein>
<dbReference type="GO" id="GO:0031177">
    <property type="term" value="F:phosphopantetheine binding"/>
    <property type="evidence" value="ECO:0007669"/>
    <property type="project" value="InterPro"/>
</dbReference>
<dbReference type="Pfam" id="PF00550">
    <property type="entry name" value="PP-binding"/>
    <property type="match status" value="1"/>
</dbReference>
<organism evidence="4 5">
    <name type="scientific">Dactylosporangium aurantiacum</name>
    <dbReference type="NCBI Taxonomy" id="35754"/>
    <lineage>
        <taxon>Bacteria</taxon>
        <taxon>Bacillati</taxon>
        <taxon>Actinomycetota</taxon>
        <taxon>Actinomycetes</taxon>
        <taxon>Micromonosporales</taxon>
        <taxon>Micromonosporaceae</taxon>
        <taxon>Dactylosporangium</taxon>
    </lineage>
</organism>
<dbReference type="RefSeq" id="WP_033360463.1">
    <property type="nucleotide sequence ID" value="NZ_CP073767.1"/>
</dbReference>
<keyword evidence="2" id="KW-0597">Phosphoprotein</keyword>
<proteinExistence type="predicted"/>
<evidence type="ECO:0000256" key="2">
    <source>
        <dbReference type="ARBA" id="ARBA00022553"/>
    </source>
</evidence>
<dbReference type="AlphaFoldDB" id="A0A9Q9IC44"/>
<feature type="domain" description="Carrier" evidence="3">
    <location>
        <begin position="1"/>
        <end position="72"/>
    </location>
</feature>
<evidence type="ECO:0000313" key="4">
    <source>
        <dbReference type="EMBL" id="UWZ50719.1"/>
    </source>
</evidence>
<dbReference type="Gene3D" id="1.10.1200.10">
    <property type="entry name" value="ACP-like"/>
    <property type="match status" value="1"/>
</dbReference>
<dbReference type="EMBL" id="CP073767">
    <property type="protein sequence ID" value="UWZ50719.1"/>
    <property type="molecule type" value="Genomic_DNA"/>
</dbReference>
<dbReference type="SMART" id="SM00823">
    <property type="entry name" value="PKS_PP"/>
    <property type="match status" value="1"/>
</dbReference>